<dbReference type="Pfam" id="PF02518">
    <property type="entry name" value="HATPase_c"/>
    <property type="match status" value="1"/>
</dbReference>
<sequence length="577" mass="64991">MTHKIENTFIKEELQEALAELKESREREKRLAEENKAILSAISAMSEAKNRHEIFSGLKRVLKKYIDFDDFIVLSRHREEPSFSTLLTTNRVFAHITWSEGDRFNRALGGECILLFEPYKANEFQNINSFIQTHIGSVLLTGIDAEVTQSVILLVGNRSGQFSIESKETLKRFLPLVERAVIDIEHKEKLQRIVEARTHELAVAREESERANKAKSEFLAMMSHELRTPLNSVLGMLDLLKDSGISKYQSEVVQQMENSAELLLALISDILDISKIESGNFSLLEQWTNLSDTATSVLKQQQQLAENKGLSFHYSLLFDPHKDYWLDPIRISQILFNLVGNAVKFTQTGEIHIRLAVERNNLVLTVRDTGIGIEEDKISSLFVAFKQADSSITRKFGGTGLGLAITKHLVELMSGTISVSSEFGKGSEFLVRLPVKELRRSKSGNVTKTEPFNKILNILVVEDTQSNQMVIKLLLSKLGHKVFMANNGSEAIEFIGRDEVSLDMVLMDVSMPVMDGLTATRTLRSNGFQVPIVALTAHALESDRQDCLESGMDSFIAKPVRKHELESVIQTFHRDES</sequence>
<name>A0A099LSL4_9VIBR</name>
<keyword evidence="11" id="KW-1133">Transmembrane helix</keyword>
<evidence type="ECO:0000256" key="8">
    <source>
        <dbReference type="ARBA" id="ARBA00022777"/>
    </source>
</evidence>
<comment type="caution">
    <text evidence="18">The sequence shown here is derived from an EMBL/GenBank/DDBJ whole genome shotgun (WGS) entry which is preliminary data.</text>
</comment>
<dbReference type="PROSITE" id="PS50110">
    <property type="entry name" value="RESPONSE_REGULATORY"/>
    <property type="match status" value="1"/>
</dbReference>
<dbReference type="InterPro" id="IPR011006">
    <property type="entry name" value="CheY-like_superfamily"/>
</dbReference>
<proteinExistence type="predicted"/>
<dbReference type="FunFam" id="3.30.565.10:FF:000010">
    <property type="entry name" value="Sensor histidine kinase RcsC"/>
    <property type="match status" value="1"/>
</dbReference>
<keyword evidence="4 14" id="KW-0597">Phosphoprotein</keyword>
<keyword evidence="12" id="KW-0902">Two-component regulatory system</keyword>
<evidence type="ECO:0000256" key="6">
    <source>
        <dbReference type="ARBA" id="ARBA00022692"/>
    </source>
</evidence>
<dbReference type="GO" id="GO:0016787">
    <property type="term" value="F:hydrolase activity"/>
    <property type="evidence" value="ECO:0007669"/>
    <property type="project" value="UniProtKB-KW"/>
</dbReference>
<keyword evidence="5" id="KW-0808">Transferase</keyword>
<dbReference type="GO" id="GO:0005524">
    <property type="term" value="F:ATP binding"/>
    <property type="evidence" value="ECO:0007669"/>
    <property type="project" value="UniProtKB-KW"/>
</dbReference>
<evidence type="ECO:0000256" key="2">
    <source>
        <dbReference type="ARBA" id="ARBA00004370"/>
    </source>
</evidence>
<evidence type="ECO:0000256" key="11">
    <source>
        <dbReference type="ARBA" id="ARBA00022989"/>
    </source>
</evidence>
<dbReference type="PANTHER" id="PTHR45339">
    <property type="entry name" value="HYBRID SIGNAL TRANSDUCTION HISTIDINE KINASE J"/>
    <property type="match status" value="1"/>
</dbReference>
<evidence type="ECO:0000313" key="18">
    <source>
        <dbReference type="EMBL" id="KGK11228.1"/>
    </source>
</evidence>
<evidence type="ECO:0000256" key="12">
    <source>
        <dbReference type="ARBA" id="ARBA00023012"/>
    </source>
</evidence>
<gene>
    <name evidence="18" type="ORF">EA26_07855</name>
</gene>
<dbReference type="PRINTS" id="PR00344">
    <property type="entry name" value="BCTRLSENSOR"/>
</dbReference>
<feature type="coiled-coil region" evidence="15">
    <location>
        <begin position="7"/>
        <end position="38"/>
    </location>
</feature>
<dbReference type="SUPFAM" id="SSF55874">
    <property type="entry name" value="ATPase domain of HSP90 chaperone/DNA topoisomerase II/histidine kinase"/>
    <property type="match status" value="1"/>
</dbReference>
<evidence type="ECO:0000256" key="3">
    <source>
        <dbReference type="ARBA" id="ARBA00012438"/>
    </source>
</evidence>
<dbReference type="SUPFAM" id="SSF47384">
    <property type="entry name" value="Homodimeric domain of signal transducing histidine kinase"/>
    <property type="match status" value="1"/>
</dbReference>
<dbReference type="Gene3D" id="3.30.565.10">
    <property type="entry name" value="Histidine kinase-like ATPase, C-terminal domain"/>
    <property type="match status" value="1"/>
</dbReference>
<dbReference type="CDD" id="cd16922">
    <property type="entry name" value="HATPase_EvgS-ArcB-TorS-like"/>
    <property type="match status" value="1"/>
</dbReference>
<evidence type="ECO:0000256" key="4">
    <source>
        <dbReference type="ARBA" id="ARBA00022553"/>
    </source>
</evidence>
<keyword evidence="19" id="KW-1185">Reference proteome</keyword>
<dbReference type="GO" id="GO:0000155">
    <property type="term" value="F:phosphorelay sensor kinase activity"/>
    <property type="evidence" value="ECO:0007669"/>
    <property type="project" value="InterPro"/>
</dbReference>
<dbReference type="eggNOG" id="COG2205">
    <property type="taxonomic scope" value="Bacteria"/>
</dbReference>
<dbReference type="InterPro" id="IPR036097">
    <property type="entry name" value="HisK_dim/P_sf"/>
</dbReference>
<dbReference type="InterPro" id="IPR001789">
    <property type="entry name" value="Sig_transdc_resp-reg_receiver"/>
</dbReference>
<keyword evidence="13" id="KW-0472">Membrane</keyword>
<evidence type="ECO:0000313" key="19">
    <source>
        <dbReference type="Proteomes" id="UP000029994"/>
    </source>
</evidence>
<dbReference type="Gene3D" id="3.40.50.2300">
    <property type="match status" value="1"/>
</dbReference>
<organism evidence="18 19">
    <name type="scientific">Vibrio navarrensis</name>
    <dbReference type="NCBI Taxonomy" id="29495"/>
    <lineage>
        <taxon>Bacteria</taxon>
        <taxon>Pseudomonadati</taxon>
        <taxon>Pseudomonadota</taxon>
        <taxon>Gammaproteobacteria</taxon>
        <taxon>Vibrionales</taxon>
        <taxon>Vibrionaceae</taxon>
        <taxon>Vibrio</taxon>
    </lineage>
</organism>
<evidence type="ECO:0000259" key="17">
    <source>
        <dbReference type="PROSITE" id="PS50110"/>
    </source>
</evidence>
<dbReference type="InterPro" id="IPR003661">
    <property type="entry name" value="HisK_dim/P_dom"/>
</dbReference>
<keyword evidence="7" id="KW-0547">Nucleotide-binding</keyword>
<evidence type="ECO:0000256" key="9">
    <source>
        <dbReference type="ARBA" id="ARBA00022801"/>
    </source>
</evidence>
<keyword evidence="6" id="KW-0812">Transmembrane</keyword>
<feature type="domain" description="Histidine kinase" evidence="16">
    <location>
        <begin position="221"/>
        <end position="437"/>
    </location>
</feature>
<protein>
    <recommendedName>
        <fullName evidence="3">histidine kinase</fullName>
        <ecNumber evidence="3">2.7.13.3</ecNumber>
    </recommendedName>
</protein>
<dbReference type="InterPro" id="IPR036890">
    <property type="entry name" value="HATPase_C_sf"/>
</dbReference>
<dbReference type="Pfam" id="PF00512">
    <property type="entry name" value="HisKA"/>
    <property type="match status" value="1"/>
</dbReference>
<evidence type="ECO:0000256" key="14">
    <source>
        <dbReference type="PROSITE-ProRule" id="PRU00169"/>
    </source>
</evidence>
<dbReference type="Proteomes" id="UP000029994">
    <property type="component" value="Unassembled WGS sequence"/>
</dbReference>
<dbReference type="RefSeq" id="WP_039426400.1">
    <property type="nucleotide sequence ID" value="NZ_CP061845.1"/>
</dbReference>
<evidence type="ECO:0000256" key="13">
    <source>
        <dbReference type="ARBA" id="ARBA00023136"/>
    </source>
</evidence>
<dbReference type="AlphaFoldDB" id="A0A099LSL4"/>
<accession>A0A099LSL4</accession>
<dbReference type="STRING" id="29495.EA26_07855"/>
<dbReference type="PROSITE" id="PS50109">
    <property type="entry name" value="HIS_KIN"/>
    <property type="match status" value="1"/>
</dbReference>
<dbReference type="FunFam" id="1.10.287.130:FF:000004">
    <property type="entry name" value="Ethylene receptor 1"/>
    <property type="match status" value="1"/>
</dbReference>
<reference evidence="18 19" key="1">
    <citation type="submission" date="2014-04" db="EMBL/GenBank/DDBJ databases">
        <title>Genome sequencing of Vibrio navarrensis strains.</title>
        <authorList>
            <person name="Gladney L.M."/>
            <person name="Katz L.S."/>
            <person name="Marino-Ramirez L."/>
            <person name="Jordan I.K."/>
        </authorList>
    </citation>
    <scope>NUCLEOTIDE SEQUENCE [LARGE SCALE GENOMIC DNA]</scope>
    <source>
        <strain evidence="18 19">ATCC 51183</strain>
    </source>
</reference>
<dbReference type="InterPro" id="IPR005467">
    <property type="entry name" value="His_kinase_dom"/>
</dbReference>
<evidence type="ECO:0000256" key="1">
    <source>
        <dbReference type="ARBA" id="ARBA00000085"/>
    </source>
</evidence>
<dbReference type="EMBL" id="JMCG01000001">
    <property type="protein sequence ID" value="KGK11228.1"/>
    <property type="molecule type" value="Genomic_DNA"/>
</dbReference>
<dbReference type="Pfam" id="PF00072">
    <property type="entry name" value="Response_reg"/>
    <property type="match status" value="1"/>
</dbReference>
<dbReference type="EC" id="2.7.13.3" evidence="3"/>
<keyword evidence="8 18" id="KW-0418">Kinase</keyword>
<comment type="catalytic activity">
    <reaction evidence="1">
        <text>ATP + protein L-histidine = ADP + protein N-phospho-L-histidine.</text>
        <dbReference type="EC" id="2.7.13.3"/>
    </reaction>
</comment>
<evidence type="ECO:0000256" key="5">
    <source>
        <dbReference type="ARBA" id="ARBA00022679"/>
    </source>
</evidence>
<keyword evidence="9" id="KW-0378">Hydrolase</keyword>
<dbReference type="SUPFAM" id="SSF52172">
    <property type="entry name" value="CheY-like"/>
    <property type="match status" value="1"/>
</dbReference>
<dbReference type="Gene3D" id="1.10.287.130">
    <property type="match status" value="1"/>
</dbReference>
<dbReference type="PANTHER" id="PTHR45339:SF1">
    <property type="entry name" value="HYBRID SIGNAL TRANSDUCTION HISTIDINE KINASE J"/>
    <property type="match status" value="1"/>
</dbReference>
<dbReference type="SMART" id="SM00388">
    <property type="entry name" value="HisKA"/>
    <property type="match status" value="1"/>
</dbReference>
<feature type="domain" description="Response regulatory" evidence="17">
    <location>
        <begin position="457"/>
        <end position="573"/>
    </location>
</feature>
<comment type="subcellular location">
    <subcellularLocation>
        <location evidence="2">Membrane</location>
    </subcellularLocation>
</comment>
<dbReference type="SMART" id="SM00387">
    <property type="entry name" value="HATPase_c"/>
    <property type="match status" value="1"/>
</dbReference>
<dbReference type="CDD" id="cd00082">
    <property type="entry name" value="HisKA"/>
    <property type="match status" value="1"/>
</dbReference>
<dbReference type="InterPro" id="IPR004358">
    <property type="entry name" value="Sig_transdc_His_kin-like_C"/>
</dbReference>
<keyword evidence="10" id="KW-0067">ATP-binding</keyword>
<dbReference type="GO" id="GO:0016020">
    <property type="term" value="C:membrane"/>
    <property type="evidence" value="ECO:0007669"/>
    <property type="project" value="UniProtKB-SubCell"/>
</dbReference>
<evidence type="ECO:0000256" key="15">
    <source>
        <dbReference type="SAM" id="Coils"/>
    </source>
</evidence>
<evidence type="ECO:0000259" key="16">
    <source>
        <dbReference type="PROSITE" id="PS50109"/>
    </source>
</evidence>
<feature type="modified residue" description="4-aspartylphosphate" evidence="14">
    <location>
        <position position="508"/>
    </location>
</feature>
<evidence type="ECO:0000256" key="7">
    <source>
        <dbReference type="ARBA" id="ARBA00022741"/>
    </source>
</evidence>
<dbReference type="GeneID" id="43683110"/>
<dbReference type="CDD" id="cd17546">
    <property type="entry name" value="REC_hyHK_CKI1_RcsC-like"/>
    <property type="match status" value="1"/>
</dbReference>
<evidence type="ECO:0000256" key="10">
    <source>
        <dbReference type="ARBA" id="ARBA00022840"/>
    </source>
</evidence>
<dbReference type="SMART" id="SM00448">
    <property type="entry name" value="REC"/>
    <property type="match status" value="1"/>
</dbReference>
<keyword evidence="15" id="KW-0175">Coiled coil</keyword>
<dbReference type="InterPro" id="IPR003594">
    <property type="entry name" value="HATPase_dom"/>
</dbReference>